<organism evidence="2 3">
    <name type="scientific">Notechis scutatus</name>
    <name type="common">mainland tiger snake</name>
    <dbReference type="NCBI Taxonomy" id="8663"/>
    <lineage>
        <taxon>Eukaryota</taxon>
        <taxon>Metazoa</taxon>
        <taxon>Chordata</taxon>
        <taxon>Craniata</taxon>
        <taxon>Vertebrata</taxon>
        <taxon>Euteleostomi</taxon>
        <taxon>Lepidosauria</taxon>
        <taxon>Squamata</taxon>
        <taxon>Bifurcata</taxon>
        <taxon>Unidentata</taxon>
        <taxon>Episquamata</taxon>
        <taxon>Toxicofera</taxon>
        <taxon>Serpentes</taxon>
        <taxon>Colubroidea</taxon>
        <taxon>Elapidae</taxon>
        <taxon>Hydrophiinae</taxon>
        <taxon>Notechis</taxon>
    </lineage>
</organism>
<protein>
    <submittedName>
        <fullName evidence="3">1-phosphatidylinositol 4,5-bisphosphate phosphodiesterase beta-3-like</fullName>
    </submittedName>
</protein>
<evidence type="ECO:0000313" key="2">
    <source>
        <dbReference type="Proteomes" id="UP000504612"/>
    </source>
</evidence>
<dbReference type="RefSeq" id="XP_026550454.1">
    <property type="nucleotide sequence ID" value="XM_026694669.1"/>
</dbReference>
<proteinExistence type="predicted"/>
<dbReference type="AlphaFoldDB" id="A0A6J1WDB6"/>
<evidence type="ECO:0000313" key="3">
    <source>
        <dbReference type="RefSeq" id="XP_026550454.1"/>
    </source>
</evidence>
<accession>A0A6J1WDB6</accession>
<sequence>MDQRAKQLATLMGESEENVEKPKESLLRSPSCHTMGPSREVQKPLPDVLPPTRTPSIAPSQGQRDDLIASILAGKNEGIMPAPSTPRDAR</sequence>
<feature type="region of interest" description="Disordered" evidence="1">
    <location>
        <begin position="1"/>
        <end position="66"/>
    </location>
</feature>
<dbReference type="GeneID" id="113432552"/>
<dbReference type="Proteomes" id="UP000504612">
    <property type="component" value="Unplaced"/>
</dbReference>
<evidence type="ECO:0000256" key="1">
    <source>
        <dbReference type="SAM" id="MobiDB-lite"/>
    </source>
</evidence>
<gene>
    <name evidence="3" type="primary">LOC113432552</name>
</gene>
<dbReference type="KEGG" id="nss:113432552"/>
<name>A0A6J1WDB6_9SAUR</name>
<reference evidence="3" key="1">
    <citation type="submission" date="2025-08" db="UniProtKB">
        <authorList>
            <consortium name="RefSeq"/>
        </authorList>
    </citation>
    <scope>IDENTIFICATION</scope>
</reference>
<keyword evidence="2" id="KW-1185">Reference proteome</keyword>